<feature type="non-terminal residue" evidence="3">
    <location>
        <position position="137"/>
    </location>
</feature>
<dbReference type="Proteomes" id="UP000015453">
    <property type="component" value="Unassembled WGS sequence"/>
</dbReference>
<evidence type="ECO:0000313" key="4">
    <source>
        <dbReference type="Proteomes" id="UP000015453"/>
    </source>
</evidence>
<evidence type="ECO:0000313" key="3">
    <source>
        <dbReference type="EMBL" id="EPS69597.1"/>
    </source>
</evidence>
<dbReference type="Gene3D" id="2.60.40.790">
    <property type="match status" value="1"/>
</dbReference>
<organism evidence="3 4">
    <name type="scientific">Genlisea aurea</name>
    <dbReference type="NCBI Taxonomy" id="192259"/>
    <lineage>
        <taxon>Eukaryota</taxon>
        <taxon>Viridiplantae</taxon>
        <taxon>Streptophyta</taxon>
        <taxon>Embryophyta</taxon>
        <taxon>Tracheophyta</taxon>
        <taxon>Spermatophyta</taxon>
        <taxon>Magnoliopsida</taxon>
        <taxon>eudicotyledons</taxon>
        <taxon>Gunneridae</taxon>
        <taxon>Pentapetalae</taxon>
        <taxon>asterids</taxon>
        <taxon>lamiids</taxon>
        <taxon>Lamiales</taxon>
        <taxon>Lentibulariaceae</taxon>
        <taxon>Genlisea</taxon>
    </lineage>
</organism>
<dbReference type="PROSITE" id="PS01031">
    <property type="entry name" value="SHSP"/>
    <property type="match status" value="1"/>
</dbReference>
<dbReference type="EMBL" id="AUSU01002052">
    <property type="protein sequence ID" value="EPS69597.1"/>
    <property type="molecule type" value="Genomic_DNA"/>
</dbReference>
<reference evidence="3 4" key="1">
    <citation type="journal article" date="2013" name="BMC Genomics">
        <title>The miniature genome of a carnivorous plant Genlisea aurea contains a low number of genes and short non-coding sequences.</title>
        <authorList>
            <person name="Leushkin E.V."/>
            <person name="Sutormin R.A."/>
            <person name="Nabieva E.R."/>
            <person name="Penin A.A."/>
            <person name="Kondrashov A.S."/>
            <person name="Logacheva M.D."/>
        </authorList>
    </citation>
    <scope>NUCLEOTIDE SEQUENCE [LARGE SCALE GENOMIC DNA]</scope>
</reference>
<evidence type="ECO:0000259" key="2">
    <source>
        <dbReference type="PROSITE" id="PS01031"/>
    </source>
</evidence>
<name>S8EAN6_9LAMI</name>
<evidence type="ECO:0000256" key="1">
    <source>
        <dbReference type="PROSITE-ProRule" id="PRU00285"/>
    </source>
</evidence>
<sequence length="137" mass="15673">GSLFSPLLFGKFFDPSDAFPLWEFEARALLRSPGSVDWFQTDSDYVLRAELQGLIDESGAGMRNLQVIVESGKILEMSGVWRQTESGGGGGTEEWKSGRWWEHGYTRRLELPERSDWAKTEAYWQNDSLLEIRIPKN</sequence>
<comment type="caution">
    <text evidence="3">The sequence shown here is derived from an EMBL/GenBank/DDBJ whole genome shotgun (WGS) entry which is preliminary data.</text>
</comment>
<protein>
    <recommendedName>
        <fullName evidence="2">SHSP domain-containing protein</fullName>
    </recommendedName>
</protein>
<proteinExistence type="inferred from homology"/>
<dbReference type="SUPFAM" id="SSF49764">
    <property type="entry name" value="HSP20-like chaperones"/>
    <property type="match status" value="1"/>
</dbReference>
<dbReference type="InterPro" id="IPR008978">
    <property type="entry name" value="HSP20-like_chaperone"/>
</dbReference>
<dbReference type="AlphaFoldDB" id="S8EAN6"/>
<dbReference type="OrthoDB" id="1431247at2759"/>
<feature type="domain" description="SHSP" evidence="2">
    <location>
        <begin position="25"/>
        <end position="137"/>
    </location>
</feature>
<dbReference type="InterPro" id="IPR002068">
    <property type="entry name" value="A-crystallin/Hsp20_dom"/>
</dbReference>
<comment type="similarity">
    <text evidence="1">Belongs to the small heat shock protein (HSP20) family.</text>
</comment>
<accession>S8EAN6</accession>
<keyword evidence="4" id="KW-1185">Reference proteome</keyword>
<feature type="non-terminal residue" evidence="3">
    <location>
        <position position="1"/>
    </location>
</feature>
<dbReference type="PANTHER" id="PTHR47838:SF1">
    <property type="entry name" value="21.7 KDA CLASS VI HEAT SHOCK PROTEIN"/>
    <property type="match status" value="1"/>
</dbReference>
<dbReference type="PANTHER" id="PTHR47838">
    <property type="entry name" value="21.7 KDA CLASS VI HEAT SHOCK PROTEIN"/>
    <property type="match status" value="1"/>
</dbReference>
<gene>
    <name evidence="3" type="ORF">M569_05171</name>
</gene>